<evidence type="ECO:0008006" key="3">
    <source>
        <dbReference type="Google" id="ProtNLM"/>
    </source>
</evidence>
<evidence type="ECO:0000313" key="1">
    <source>
        <dbReference type="EMBL" id="MFC6953353.1"/>
    </source>
</evidence>
<dbReference type="EMBL" id="JBHSXN010000002">
    <property type="protein sequence ID" value="MFC6953353.1"/>
    <property type="molecule type" value="Genomic_DNA"/>
</dbReference>
<name>A0ABD5VFS3_9EURY</name>
<evidence type="ECO:0000313" key="2">
    <source>
        <dbReference type="Proteomes" id="UP001596395"/>
    </source>
</evidence>
<keyword evidence="2" id="KW-1185">Reference proteome</keyword>
<dbReference type="AlphaFoldDB" id="A0ABD5VFS3"/>
<dbReference type="RefSeq" id="WP_336350314.1">
    <property type="nucleotide sequence ID" value="NZ_JAZAQL010000002.1"/>
</dbReference>
<protein>
    <recommendedName>
        <fullName evidence="3">DUF1102 domain-containing protein</fullName>
    </recommendedName>
</protein>
<sequence length="191" mass="20580">MERRKFVVGLGSLAAGASAVMGTGAITDSTMERGVKGRVAADGPNSAYIEVRPSSNAGNEEHVRFNPSTGEMQVYFGDIGSGGAGLNPDSRNYFDVVFFVENQNPSGNSSHGYFLWFEDVPSRLNFYVDSQDPDATSLVGKSNARQMDWGGEAQLPVGVCVDLIDSGLTAGDSLPWDEDDEFTMHIEKRNV</sequence>
<proteinExistence type="predicted"/>
<accession>A0ABD5VFS3</accession>
<dbReference type="Proteomes" id="UP001596395">
    <property type="component" value="Unassembled WGS sequence"/>
</dbReference>
<comment type="caution">
    <text evidence="1">The sequence shown here is derived from an EMBL/GenBank/DDBJ whole genome shotgun (WGS) entry which is preliminary data.</text>
</comment>
<organism evidence="1 2">
    <name type="scientific">Halorubellus litoreus</name>
    <dbReference type="NCBI Taxonomy" id="755308"/>
    <lineage>
        <taxon>Archaea</taxon>
        <taxon>Methanobacteriati</taxon>
        <taxon>Methanobacteriota</taxon>
        <taxon>Stenosarchaea group</taxon>
        <taxon>Halobacteria</taxon>
        <taxon>Halobacteriales</taxon>
        <taxon>Halorubellaceae</taxon>
        <taxon>Halorubellus</taxon>
    </lineage>
</organism>
<gene>
    <name evidence="1" type="ORF">ACFQGB_10810</name>
</gene>
<reference evidence="1 2" key="1">
    <citation type="journal article" date="2019" name="Int. J. Syst. Evol. Microbiol.">
        <title>The Global Catalogue of Microorganisms (GCM) 10K type strain sequencing project: providing services to taxonomists for standard genome sequencing and annotation.</title>
        <authorList>
            <consortium name="The Broad Institute Genomics Platform"/>
            <consortium name="The Broad Institute Genome Sequencing Center for Infectious Disease"/>
            <person name="Wu L."/>
            <person name="Ma J."/>
        </authorList>
    </citation>
    <scope>NUCLEOTIDE SEQUENCE [LARGE SCALE GENOMIC DNA]</scope>
    <source>
        <strain evidence="1 2">GX26</strain>
    </source>
</reference>